<feature type="region of interest" description="Disordered" evidence="2">
    <location>
        <begin position="1"/>
        <end position="27"/>
    </location>
</feature>
<reference evidence="4" key="1">
    <citation type="submission" date="2021-12" db="EMBL/GenBank/DDBJ databases">
        <authorList>
            <person name="King R."/>
        </authorList>
    </citation>
    <scope>NUCLEOTIDE SEQUENCE</scope>
</reference>
<dbReference type="PANTHER" id="PTHR11361:SF20">
    <property type="entry name" value="MUTS PROTEIN HOMOLOG 5"/>
    <property type="match status" value="1"/>
</dbReference>
<dbReference type="Proteomes" id="UP001153292">
    <property type="component" value="Chromosome 4"/>
</dbReference>
<name>A0ABN8B7P6_CHISP</name>
<comment type="similarity">
    <text evidence="1">Belongs to the DNA mismatch repair MutS family.</text>
</comment>
<feature type="compositionally biased region" description="Polar residues" evidence="2">
    <location>
        <begin position="1"/>
        <end position="15"/>
    </location>
</feature>
<feature type="domain" description="DNA mismatch repair protein MutS core" evidence="3">
    <location>
        <begin position="260"/>
        <end position="412"/>
    </location>
</feature>
<dbReference type="SUPFAM" id="SSF48334">
    <property type="entry name" value="DNA repair protein MutS, domain III"/>
    <property type="match status" value="1"/>
</dbReference>
<sequence>MEISSEDTSTRQPGITSNTSNPSSNQTNSHFVIAECRRNTAVSTNKNINNNQETTEESDIEEKLLVVYCRGGKLGAAYYTLQTSELFILEEIVDRPPEYQMFLNLFRQVEPSRILLDGKTQGAFVQAVKKTVFGNSHDEETCKLIFISAREYSFEACKRRIHTLSLPHEPSNCTEEERSLFLRTVVDFSQTQSVHALGALLRYLDLNWSAIIMDLHSKPEFMSLKKISLADIVTLDEDTYCGLQVFSSVSHPSGFKRGARGSSREGLSLYQMFKRCSSRIGQIRMRVLMQHPTTDIETLTQRQEVVEYFMRPQSDVVARNICSSLRFIRNVNGLLAKMKALSAKAYQWKSLYNTLYNAVLICEMCESAAQNSKFLEQLASSDNTKLYEMAVYMNRVIDFDLTKSEGKFTVKAGVDPELDRSKYFLNNDYIHYKSKGCEDTIERTKQQYKFQRQRERDGEISFTAIPTRTKQHVNFQLQRERDGEIRVTALPTNHATSTRRHYRVAS</sequence>
<evidence type="ECO:0000259" key="3">
    <source>
        <dbReference type="Pfam" id="PF05192"/>
    </source>
</evidence>
<organism evidence="4 5">
    <name type="scientific">Chilo suppressalis</name>
    <name type="common">Asiatic rice borer moth</name>
    <dbReference type="NCBI Taxonomy" id="168631"/>
    <lineage>
        <taxon>Eukaryota</taxon>
        <taxon>Metazoa</taxon>
        <taxon>Ecdysozoa</taxon>
        <taxon>Arthropoda</taxon>
        <taxon>Hexapoda</taxon>
        <taxon>Insecta</taxon>
        <taxon>Pterygota</taxon>
        <taxon>Neoptera</taxon>
        <taxon>Endopterygota</taxon>
        <taxon>Lepidoptera</taxon>
        <taxon>Glossata</taxon>
        <taxon>Ditrysia</taxon>
        <taxon>Pyraloidea</taxon>
        <taxon>Crambidae</taxon>
        <taxon>Crambinae</taxon>
        <taxon>Chilo</taxon>
    </lineage>
</organism>
<evidence type="ECO:0000313" key="4">
    <source>
        <dbReference type="EMBL" id="CAH0405560.1"/>
    </source>
</evidence>
<accession>A0ABN8B7P6</accession>
<dbReference type="InterPro" id="IPR007696">
    <property type="entry name" value="DNA_mismatch_repair_MutS_core"/>
</dbReference>
<protein>
    <recommendedName>
        <fullName evidence="3">DNA mismatch repair protein MutS core domain-containing protein</fullName>
    </recommendedName>
</protein>
<dbReference type="InterPro" id="IPR045076">
    <property type="entry name" value="MutS"/>
</dbReference>
<evidence type="ECO:0000256" key="2">
    <source>
        <dbReference type="SAM" id="MobiDB-lite"/>
    </source>
</evidence>
<evidence type="ECO:0000313" key="5">
    <source>
        <dbReference type="Proteomes" id="UP001153292"/>
    </source>
</evidence>
<proteinExistence type="inferred from homology"/>
<gene>
    <name evidence="4" type="ORF">CHILSU_LOCUS8923</name>
</gene>
<keyword evidence="5" id="KW-1185">Reference proteome</keyword>
<feature type="compositionally biased region" description="Low complexity" evidence="2">
    <location>
        <begin position="16"/>
        <end position="27"/>
    </location>
</feature>
<dbReference type="Gene3D" id="1.10.1420.10">
    <property type="match status" value="1"/>
</dbReference>
<dbReference type="PANTHER" id="PTHR11361">
    <property type="entry name" value="DNA MISMATCH REPAIR PROTEIN MUTS FAMILY MEMBER"/>
    <property type="match status" value="1"/>
</dbReference>
<evidence type="ECO:0000256" key="1">
    <source>
        <dbReference type="ARBA" id="ARBA00006271"/>
    </source>
</evidence>
<dbReference type="Pfam" id="PF05192">
    <property type="entry name" value="MutS_III"/>
    <property type="match status" value="1"/>
</dbReference>
<dbReference type="InterPro" id="IPR036187">
    <property type="entry name" value="DNA_mismatch_repair_MutS_sf"/>
</dbReference>
<dbReference type="EMBL" id="OU963897">
    <property type="protein sequence ID" value="CAH0405560.1"/>
    <property type="molecule type" value="Genomic_DNA"/>
</dbReference>